<proteinExistence type="predicted"/>
<protein>
    <submittedName>
        <fullName evidence="2">GNAT family N-acetyltransferase</fullName>
    </submittedName>
</protein>
<gene>
    <name evidence="2" type="ORF">ETU37_00885</name>
</gene>
<evidence type="ECO:0000259" key="1">
    <source>
        <dbReference type="PROSITE" id="PS51186"/>
    </source>
</evidence>
<feature type="domain" description="N-acetyltransferase" evidence="1">
    <location>
        <begin position="1"/>
        <end position="168"/>
    </location>
</feature>
<name>A0A4Q5JAB0_9ACTN</name>
<dbReference type="Pfam" id="PF13480">
    <property type="entry name" value="Acetyltransf_6"/>
    <property type="match status" value="1"/>
</dbReference>
<dbReference type="GO" id="GO:0016747">
    <property type="term" value="F:acyltransferase activity, transferring groups other than amino-acyl groups"/>
    <property type="evidence" value="ECO:0007669"/>
    <property type="project" value="InterPro"/>
</dbReference>
<reference evidence="2 3" key="1">
    <citation type="submission" date="2019-01" db="EMBL/GenBank/DDBJ databases">
        <title>Nocardioides guangzhouensis sp. nov., an actinobacterium isolated from soil.</title>
        <authorList>
            <person name="Fu Y."/>
            <person name="Cai Y."/>
            <person name="Lin Z."/>
            <person name="Chen P."/>
        </authorList>
    </citation>
    <scope>NUCLEOTIDE SEQUENCE [LARGE SCALE GENOMIC DNA]</scope>
    <source>
        <strain evidence="2 3">NBRC 105384</strain>
    </source>
</reference>
<evidence type="ECO:0000313" key="2">
    <source>
        <dbReference type="EMBL" id="RYU15702.1"/>
    </source>
</evidence>
<dbReference type="PROSITE" id="PS51186">
    <property type="entry name" value="GNAT"/>
    <property type="match status" value="1"/>
</dbReference>
<evidence type="ECO:0000313" key="3">
    <source>
        <dbReference type="Proteomes" id="UP000291189"/>
    </source>
</evidence>
<dbReference type="Gene3D" id="3.40.630.30">
    <property type="match status" value="1"/>
</dbReference>
<organism evidence="2 3">
    <name type="scientific">Nocardioides iriomotensis</name>
    <dbReference type="NCBI Taxonomy" id="715784"/>
    <lineage>
        <taxon>Bacteria</taxon>
        <taxon>Bacillati</taxon>
        <taxon>Actinomycetota</taxon>
        <taxon>Actinomycetes</taxon>
        <taxon>Propionibacteriales</taxon>
        <taxon>Nocardioidaceae</taxon>
        <taxon>Nocardioides</taxon>
    </lineage>
</organism>
<keyword evidence="3" id="KW-1185">Reference proteome</keyword>
<dbReference type="EMBL" id="SDPU01000001">
    <property type="protein sequence ID" value="RYU15702.1"/>
    <property type="molecule type" value="Genomic_DNA"/>
</dbReference>
<sequence length="332" mass="36745">MEIRALDPSDDAAVRRFHEILWRAEKEDGRPWNPMWTHDEFAAMVRKPSKERRMVSVAAHDGDEMVGAGFMMLSDLDNLDTAWTFIAVEPERRGRSIGAFVLDGIIAAAGPEGRTQLLGGAGVPFEERDSSPIVAWAVAHGFTVANTEIQRNLELPVAEELLDEIDREVREKSEGYEVRTYVGPLPDELLQSYADLGNLFMLEAPMGDIDVEAGRSTPESLREQDEVIEAMGRTRYSALALKDGVVVAHSDLGTAAGDDEAHQWGTLVHPDHRGHRLGAAVKVANLRSFQREQPSSKRIVTTNAEVNAWMVAINDRLGFAPVAVVPTFKRRL</sequence>
<dbReference type="SUPFAM" id="SSF55729">
    <property type="entry name" value="Acyl-CoA N-acyltransferases (Nat)"/>
    <property type="match status" value="2"/>
</dbReference>
<comment type="caution">
    <text evidence="2">The sequence shown here is derived from an EMBL/GenBank/DDBJ whole genome shotgun (WGS) entry which is preliminary data.</text>
</comment>
<dbReference type="InterPro" id="IPR000182">
    <property type="entry name" value="GNAT_dom"/>
</dbReference>
<keyword evidence="2" id="KW-0808">Transferase</keyword>
<dbReference type="InterPro" id="IPR038740">
    <property type="entry name" value="BioF2-like_GNAT_dom"/>
</dbReference>
<dbReference type="AlphaFoldDB" id="A0A4Q5JAB0"/>
<dbReference type="InterPro" id="IPR016181">
    <property type="entry name" value="Acyl_CoA_acyltransferase"/>
</dbReference>
<accession>A0A4Q5JAB0</accession>
<dbReference type="Proteomes" id="UP000291189">
    <property type="component" value="Unassembled WGS sequence"/>
</dbReference>
<dbReference type="OrthoDB" id="4119890at2"/>